<gene>
    <name evidence="1" type="ORF">BN1723_020549</name>
</gene>
<organism evidence="1 2">
    <name type="scientific">Verticillium longisporum</name>
    <name type="common">Verticillium dahliae var. longisporum</name>
    <dbReference type="NCBI Taxonomy" id="100787"/>
    <lineage>
        <taxon>Eukaryota</taxon>
        <taxon>Fungi</taxon>
        <taxon>Dikarya</taxon>
        <taxon>Ascomycota</taxon>
        <taxon>Pezizomycotina</taxon>
        <taxon>Sordariomycetes</taxon>
        <taxon>Hypocreomycetidae</taxon>
        <taxon>Glomerellales</taxon>
        <taxon>Plectosphaerellaceae</taxon>
        <taxon>Verticillium</taxon>
    </lineage>
</organism>
<proteinExistence type="predicted"/>
<dbReference type="AlphaFoldDB" id="A0A0G4NQ44"/>
<accession>A0A0G4NQ44</accession>
<feature type="non-terminal residue" evidence="1">
    <location>
        <position position="1"/>
    </location>
</feature>
<evidence type="ECO:0000313" key="2">
    <source>
        <dbReference type="Proteomes" id="UP000045706"/>
    </source>
</evidence>
<dbReference type="Proteomes" id="UP000045706">
    <property type="component" value="Unassembled WGS sequence"/>
</dbReference>
<sequence length="102" mass="11158">DKQINWVTEGTADCSNAHVAAFDASQALVTWEEIASPICDFEAMGCRGKFTGTHYQLVNKAGEKVGSPIESLDTTVSGDLVTMSDGRICWPYVNMEWRLDAV</sequence>
<name>A0A0G4NQ44_VERLO</name>
<feature type="non-terminal residue" evidence="1">
    <location>
        <position position="102"/>
    </location>
</feature>
<protein>
    <submittedName>
        <fullName evidence="1">Uncharacterized protein</fullName>
    </submittedName>
</protein>
<reference evidence="2" key="1">
    <citation type="submission" date="2015-05" db="EMBL/GenBank/DDBJ databases">
        <authorList>
            <person name="Fogelqvist Johan"/>
        </authorList>
    </citation>
    <scope>NUCLEOTIDE SEQUENCE [LARGE SCALE GENOMIC DNA]</scope>
</reference>
<evidence type="ECO:0000313" key="1">
    <source>
        <dbReference type="EMBL" id="CRK48446.1"/>
    </source>
</evidence>
<dbReference type="EMBL" id="CVQI01037510">
    <property type="protein sequence ID" value="CRK48446.1"/>
    <property type="molecule type" value="Genomic_DNA"/>
</dbReference>